<evidence type="ECO:0000313" key="2">
    <source>
        <dbReference type="Proteomes" id="UP000824179"/>
    </source>
</evidence>
<dbReference type="AlphaFoldDB" id="A0A9D1AG42"/>
<evidence type="ECO:0000313" key="1">
    <source>
        <dbReference type="EMBL" id="HIR39688.1"/>
    </source>
</evidence>
<gene>
    <name evidence="1" type="ORF">IAB90_04815</name>
</gene>
<accession>A0A9D1AG42</accession>
<name>A0A9D1AG42_9FIRM</name>
<proteinExistence type="predicted"/>
<comment type="caution">
    <text evidence="1">The sequence shown here is derived from an EMBL/GenBank/DDBJ whole genome shotgun (WGS) entry which is preliminary data.</text>
</comment>
<dbReference type="EMBL" id="DVHB01000081">
    <property type="protein sequence ID" value="HIR39688.1"/>
    <property type="molecule type" value="Genomic_DNA"/>
</dbReference>
<reference evidence="1" key="1">
    <citation type="submission" date="2020-10" db="EMBL/GenBank/DDBJ databases">
        <authorList>
            <person name="Gilroy R."/>
        </authorList>
    </citation>
    <scope>NUCLEOTIDE SEQUENCE</scope>
    <source>
        <strain evidence="1">ChiW25-3613</strain>
    </source>
</reference>
<dbReference type="Proteomes" id="UP000824179">
    <property type="component" value="Unassembled WGS sequence"/>
</dbReference>
<sequence length="55" mass="6239">MFAWFARYRQGDPSSPPCVTTRTFLINIRNSALKQANTGCRFFLGGSYSILIYNS</sequence>
<protein>
    <submittedName>
        <fullName evidence="1">Uncharacterized protein</fullName>
    </submittedName>
</protein>
<reference evidence="1" key="2">
    <citation type="journal article" date="2021" name="PeerJ">
        <title>Extensive microbial diversity within the chicken gut microbiome revealed by metagenomics and culture.</title>
        <authorList>
            <person name="Gilroy R."/>
            <person name="Ravi A."/>
            <person name="Getino M."/>
            <person name="Pursley I."/>
            <person name="Horton D.L."/>
            <person name="Alikhan N.F."/>
            <person name="Baker D."/>
            <person name="Gharbi K."/>
            <person name="Hall N."/>
            <person name="Watson M."/>
            <person name="Adriaenssens E.M."/>
            <person name="Foster-Nyarko E."/>
            <person name="Jarju S."/>
            <person name="Secka A."/>
            <person name="Antonio M."/>
            <person name="Oren A."/>
            <person name="Chaudhuri R.R."/>
            <person name="La Ragione R."/>
            <person name="Hildebrand F."/>
            <person name="Pallen M.J."/>
        </authorList>
    </citation>
    <scope>NUCLEOTIDE SEQUENCE</scope>
    <source>
        <strain evidence="1">ChiW25-3613</strain>
    </source>
</reference>
<organism evidence="1 2">
    <name type="scientific">Candidatus Coproplasma stercoripullorum</name>
    <dbReference type="NCBI Taxonomy" id="2840751"/>
    <lineage>
        <taxon>Bacteria</taxon>
        <taxon>Bacillati</taxon>
        <taxon>Bacillota</taxon>
        <taxon>Clostridia</taxon>
        <taxon>Eubacteriales</taxon>
        <taxon>Candidatus Coproplasma</taxon>
    </lineage>
</organism>